<organism evidence="8 9">
    <name type="scientific">Methanocella arvoryzae (strain DSM 22066 / NBRC 105507 / MRE50)</name>
    <dbReference type="NCBI Taxonomy" id="351160"/>
    <lineage>
        <taxon>Archaea</taxon>
        <taxon>Methanobacteriati</taxon>
        <taxon>Methanobacteriota</taxon>
        <taxon>Stenosarchaea group</taxon>
        <taxon>Methanomicrobia</taxon>
        <taxon>Methanocellales</taxon>
        <taxon>Methanocellaceae</taxon>
        <taxon>Methanocella</taxon>
    </lineage>
</organism>
<dbReference type="InterPro" id="IPR041698">
    <property type="entry name" value="Methyltransf_25"/>
</dbReference>
<dbReference type="Proteomes" id="UP000000663">
    <property type="component" value="Chromosome"/>
</dbReference>
<dbReference type="eggNOG" id="arCOG01637">
    <property type="taxonomic scope" value="Archaea"/>
</dbReference>
<protein>
    <recommendedName>
        <fullName evidence="7">Methyltransferase domain-containing protein</fullName>
    </recommendedName>
</protein>
<dbReference type="GO" id="GO:0000234">
    <property type="term" value="F:phosphoethanolamine N-methyltransferase activity"/>
    <property type="evidence" value="ECO:0007669"/>
    <property type="project" value="UniProtKB-EC"/>
</dbReference>
<comment type="catalytic activity">
    <reaction evidence="5">
        <text>phosphoethanolamine + S-adenosyl-L-methionine = N-methylethanolamine phosphate + S-adenosyl-L-homocysteine + H(+)</text>
        <dbReference type="Rhea" id="RHEA:20365"/>
        <dbReference type="ChEBI" id="CHEBI:15378"/>
        <dbReference type="ChEBI" id="CHEBI:57781"/>
        <dbReference type="ChEBI" id="CHEBI:57856"/>
        <dbReference type="ChEBI" id="CHEBI:58190"/>
        <dbReference type="ChEBI" id="CHEBI:59789"/>
        <dbReference type="EC" id="2.1.1.103"/>
    </reaction>
    <physiologicalReaction direction="left-to-right" evidence="5">
        <dbReference type="Rhea" id="RHEA:20366"/>
    </physiologicalReaction>
</comment>
<dbReference type="EMBL" id="AM114193">
    <property type="protein sequence ID" value="CAJ36912.1"/>
    <property type="molecule type" value="Genomic_DNA"/>
</dbReference>
<dbReference type="SUPFAM" id="SSF53335">
    <property type="entry name" value="S-adenosyl-L-methionine-dependent methyltransferases"/>
    <property type="match status" value="1"/>
</dbReference>
<proteinExistence type="predicted"/>
<keyword evidence="2" id="KW-0489">Methyltransferase</keyword>
<evidence type="ECO:0000256" key="4">
    <source>
        <dbReference type="ARBA" id="ARBA00025707"/>
    </source>
</evidence>
<dbReference type="GO" id="GO:0032259">
    <property type="term" value="P:methylation"/>
    <property type="evidence" value="ECO:0007669"/>
    <property type="project" value="UniProtKB-KW"/>
</dbReference>
<dbReference type="CDD" id="cd02440">
    <property type="entry name" value="AdoMet_MTases"/>
    <property type="match status" value="1"/>
</dbReference>
<gene>
    <name evidence="8" type="ORF">RCIX1690</name>
</gene>
<dbReference type="RefSeq" id="WP_012035653.1">
    <property type="nucleotide sequence ID" value="NC_009464.1"/>
</dbReference>
<dbReference type="PANTHER" id="PTHR44307:SF2">
    <property type="entry name" value="PHOSPHOETHANOLAMINE METHYLTRANSFERASE ISOFORM X1"/>
    <property type="match status" value="1"/>
</dbReference>
<comment type="pathway">
    <text evidence="1">Lipid metabolism.</text>
</comment>
<evidence type="ECO:0000313" key="8">
    <source>
        <dbReference type="EMBL" id="CAJ36912.1"/>
    </source>
</evidence>
<sequence length="286" mass="32192">MITDDFDYLAPGGRSFTLTSGLIARLNARSRVLEIACGKGEASCAIAQQFGCKVEGFDIDRGLISYASDKALDTGVGEIVQFEVRDGTKMDFGTGHYDLILAEGGALTYIGREKGLRRCADLLKDGSYLALTDLIYLREDVPPEIREVYEENGTFRFLNEIGYRRLLEQNGFEIVHLSMVPQSAWDRYYMSMSRLIKKADFGFPEEFRQALAKEIDVYYAKNAMFYVGYVYIVARMARDKIVGQGPENLRIPMLGFYSAEPAEEKVPEKKARAPAKKAKSSDRRKS</sequence>
<evidence type="ECO:0000256" key="6">
    <source>
        <dbReference type="SAM" id="MobiDB-lite"/>
    </source>
</evidence>
<evidence type="ECO:0000259" key="7">
    <source>
        <dbReference type="Pfam" id="PF13649"/>
    </source>
</evidence>
<accession>Q0W3Y1</accession>
<evidence type="ECO:0000256" key="5">
    <source>
        <dbReference type="ARBA" id="ARBA00047622"/>
    </source>
</evidence>
<feature type="domain" description="Methyltransferase" evidence="7">
    <location>
        <begin position="32"/>
        <end position="126"/>
    </location>
</feature>
<dbReference type="GeneID" id="5145566"/>
<keyword evidence="9" id="KW-1185">Reference proteome</keyword>
<name>Q0W3Y1_METAR</name>
<comment type="pathway">
    <text evidence="4">Phospholipid metabolism.</text>
</comment>
<keyword evidence="3" id="KW-0808">Transferase</keyword>
<reference evidence="8 9" key="1">
    <citation type="journal article" date="2006" name="Science">
        <title>Genome of rice cluster I archaea -- the key methane producers in the rice rhizosphere.</title>
        <authorList>
            <person name="Erkel C."/>
            <person name="Kube M."/>
            <person name="Reinhardt R."/>
            <person name="Liesack W."/>
        </authorList>
    </citation>
    <scope>NUCLEOTIDE SEQUENCE [LARGE SCALE GENOMIC DNA]</scope>
    <source>
        <strain evidence="9">DSM 22066 / NBRC 105507 / MRE50</strain>
    </source>
</reference>
<feature type="compositionally biased region" description="Basic and acidic residues" evidence="6">
    <location>
        <begin position="262"/>
        <end position="271"/>
    </location>
</feature>
<dbReference type="KEGG" id="rci:RCIX1690"/>
<evidence type="ECO:0000256" key="2">
    <source>
        <dbReference type="ARBA" id="ARBA00022603"/>
    </source>
</evidence>
<evidence type="ECO:0000256" key="1">
    <source>
        <dbReference type="ARBA" id="ARBA00005189"/>
    </source>
</evidence>
<dbReference type="Gene3D" id="3.40.50.150">
    <property type="entry name" value="Vaccinia Virus protein VP39"/>
    <property type="match status" value="1"/>
</dbReference>
<dbReference type="InterPro" id="IPR029063">
    <property type="entry name" value="SAM-dependent_MTases_sf"/>
</dbReference>
<dbReference type="OrthoDB" id="1018at2157"/>
<dbReference type="Pfam" id="PF13649">
    <property type="entry name" value="Methyltransf_25"/>
    <property type="match status" value="1"/>
</dbReference>
<evidence type="ECO:0000256" key="3">
    <source>
        <dbReference type="ARBA" id="ARBA00022679"/>
    </source>
</evidence>
<feature type="region of interest" description="Disordered" evidence="6">
    <location>
        <begin position="261"/>
        <end position="286"/>
    </location>
</feature>
<dbReference type="PANTHER" id="PTHR44307">
    <property type="entry name" value="PHOSPHOETHANOLAMINE METHYLTRANSFERASE"/>
    <property type="match status" value="1"/>
</dbReference>
<dbReference type="AlphaFoldDB" id="Q0W3Y1"/>
<evidence type="ECO:0000313" key="9">
    <source>
        <dbReference type="Proteomes" id="UP000000663"/>
    </source>
</evidence>